<keyword evidence="4" id="KW-0805">Transcription regulation</keyword>
<evidence type="ECO:0000256" key="1">
    <source>
        <dbReference type="ARBA" id="ARBA00004123"/>
    </source>
</evidence>
<feature type="region of interest" description="Disordered" evidence="7">
    <location>
        <begin position="229"/>
        <end position="269"/>
    </location>
</feature>
<evidence type="ECO:0000256" key="3">
    <source>
        <dbReference type="ARBA" id="ARBA00022491"/>
    </source>
</evidence>
<keyword evidence="10" id="KW-1185">Reference proteome</keyword>
<keyword evidence="3" id="KW-0678">Repressor</keyword>
<evidence type="ECO:0000256" key="6">
    <source>
        <dbReference type="ARBA" id="ARBA00023242"/>
    </source>
</evidence>
<reference evidence="9 10" key="1">
    <citation type="submission" date="2019-07" db="EMBL/GenBank/DDBJ databases">
        <title>Genomics analysis of Aphanomyces spp. identifies a new class of oomycete effector associated with host adaptation.</title>
        <authorList>
            <person name="Gaulin E."/>
        </authorList>
    </citation>
    <scope>NUCLEOTIDE SEQUENCE [LARGE SCALE GENOMIC DNA]</scope>
    <source>
        <strain evidence="9 10">ATCC 201684</strain>
    </source>
</reference>
<keyword evidence="5" id="KW-0804">Transcription</keyword>
<dbReference type="AlphaFoldDB" id="A0A6G0WWT7"/>
<accession>A0A6G0WWT7</accession>
<name>A0A6G0WWT7_9STRA</name>
<evidence type="ECO:0000256" key="5">
    <source>
        <dbReference type="ARBA" id="ARBA00023163"/>
    </source>
</evidence>
<keyword evidence="6" id="KW-0539">Nucleus</keyword>
<proteinExistence type="inferred from homology"/>
<dbReference type="GO" id="GO:0005634">
    <property type="term" value="C:nucleus"/>
    <property type="evidence" value="ECO:0007669"/>
    <property type="project" value="UniProtKB-SubCell"/>
</dbReference>
<comment type="similarity">
    <text evidence="2">Belongs to the Mediator complex subunit 13 family.</text>
</comment>
<dbReference type="EMBL" id="VJMJ01000138">
    <property type="protein sequence ID" value="KAF0731994.1"/>
    <property type="molecule type" value="Genomic_DNA"/>
</dbReference>
<feature type="compositionally biased region" description="Basic and acidic residues" evidence="7">
    <location>
        <begin position="229"/>
        <end position="249"/>
    </location>
</feature>
<dbReference type="InterPro" id="IPR041285">
    <property type="entry name" value="MID_MedPIWI"/>
</dbReference>
<gene>
    <name evidence="9" type="ORF">Ae201684_010942</name>
</gene>
<sequence>MQNLMSSSLARSIPLATSCLNGSVYLFLINTDAGMDDCFPSLSIEFDHASVAHGKWIRNGDALESKLLGMLQMAIETQVEEWLLQHSQTQLNGTRRSKSIGAASGHEFRRENGYLIVNEPHFEFRSLSSNRSDNWQTFEDNQVPKTMFYPRVSLSNSSELLVYFIAHTLFQENTVEIGKSSSASLLRLHGLSSLIDDKVDTWAVLDTEVNQSNVFPRLVEMKKSKLKRHREDISSVPDMKEVDDMKDKDDGEDDEKDDEEERQETPEVKRVIQGQSGLDEESIVPIAPDLASVDLEVCVEFPFESGCTAQKLSSSKKIQQYIRKEKVRKKMKLNQTKDPLSVLSRVKVVDDDFKDENAFFPLPGTTTLRPLSLNLQALEWLSHKVSSEMLGSAWNAAIINQKKLSSVSIHEKVSGTPLSIRHLDVSSNLKSTNSHALLNVTNDEESTQIHDQPAYDESNEIIKGLHILSRDALVSWSNVDGKGESSLVKSPLSNFARQNISSRLAPHLQSLSRFYKQASSNSEWLNVKDYFVQWADEPPPETQKQEYNTPEFVASTASSPTQFSPSLLPEWSLRSFQPRGGPKHIEYAVICPQSPSGWLPSLITRFLRSIQSCFLNCSLGQFTPLDLSSVEYCEENCSFELDKAMIYINKSDDKNDPFQSYRSAALFIRRFFHQIMQSDSSTTQPSAKVVYVVVPFGKSNTKSLPRLFGALARGPQGDDVSMNSVDDVVFEAIFIEDLINTCVNVNPQEFRESSFTLYDKIPLTSRPTSQERNDKSLFITKRMFHLTGNNQFAWCLGYTLSNGWLLVSLVNATGSFVASDAVFIDATELRPSEIKILLGYVSDFISLAGEESSAATSLVITKLGSISPTEEATWLNSWNDKSIIDSFTNLSLKISLVSAAIHKDLQWQKSGAFSLACNNSGILFPTTEQVTNANRAFMPSVTNFEMKLDEPHAVFFRTVAVWEQSGDRVEIDAKFIVDLLSQFHDHTWLTIHPTTSLRQSSYPIHLAIVDRMVNIMETIS</sequence>
<evidence type="ECO:0000259" key="8">
    <source>
        <dbReference type="Pfam" id="PF18296"/>
    </source>
</evidence>
<dbReference type="Pfam" id="PF18296">
    <property type="entry name" value="MID_MedPIWI"/>
    <property type="match status" value="1"/>
</dbReference>
<evidence type="ECO:0000256" key="4">
    <source>
        <dbReference type="ARBA" id="ARBA00023015"/>
    </source>
</evidence>
<feature type="compositionally biased region" description="Acidic residues" evidence="7">
    <location>
        <begin position="250"/>
        <end position="262"/>
    </location>
</feature>
<dbReference type="Proteomes" id="UP000481153">
    <property type="component" value="Unassembled WGS sequence"/>
</dbReference>
<comment type="caution">
    <text evidence="9">The sequence shown here is derived from an EMBL/GenBank/DDBJ whole genome shotgun (WGS) entry which is preliminary data.</text>
</comment>
<evidence type="ECO:0000313" key="10">
    <source>
        <dbReference type="Proteomes" id="UP000481153"/>
    </source>
</evidence>
<evidence type="ECO:0000313" key="9">
    <source>
        <dbReference type="EMBL" id="KAF0731994.1"/>
    </source>
</evidence>
<feature type="domain" description="MID" evidence="8">
    <location>
        <begin position="583"/>
        <end position="762"/>
    </location>
</feature>
<evidence type="ECO:0000256" key="7">
    <source>
        <dbReference type="SAM" id="MobiDB-lite"/>
    </source>
</evidence>
<dbReference type="VEuPathDB" id="FungiDB:AeMF1_009313"/>
<evidence type="ECO:0000256" key="2">
    <source>
        <dbReference type="ARBA" id="ARBA00009354"/>
    </source>
</evidence>
<protein>
    <recommendedName>
        <fullName evidence="8">MID domain-containing protein</fullName>
    </recommendedName>
</protein>
<organism evidence="9 10">
    <name type="scientific">Aphanomyces euteiches</name>
    <dbReference type="NCBI Taxonomy" id="100861"/>
    <lineage>
        <taxon>Eukaryota</taxon>
        <taxon>Sar</taxon>
        <taxon>Stramenopiles</taxon>
        <taxon>Oomycota</taxon>
        <taxon>Saprolegniomycetes</taxon>
        <taxon>Saprolegniales</taxon>
        <taxon>Verrucalvaceae</taxon>
        <taxon>Aphanomyces</taxon>
    </lineage>
</organism>
<comment type="subcellular location">
    <subcellularLocation>
        <location evidence="1">Nucleus</location>
    </subcellularLocation>
</comment>